<dbReference type="Proteomes" id="UP000324222">
    <property type="component" value="Unassembled WGS sequence"/>
</dbReference>
<evidence type="ECO:0000313" key="3">
    <source>
        <dbReference type="Proteomes" id="UP000324222"/>
    </source>
</evidence>
<gene>
    <name evidence="2" type="ORF">E2C01_041725</name>
</gene>
<accession>A0A5B7FRF4</accession>
<dbReference type="EMBL" id="VSRR010008027">
    <property type="protein sequence ID" value="MPC47965.1"/>
    <property type="molecule type" value="Genomic_DNA"/>
</dbReference>
<feature type="compositionally biased region" description="Basic and acidic residues" evidence="1">
    <location>
        <begin position="1"/>
        <end position="11"/>
    </location>
</feature>
<proteinExistence type="predicted"/>
<reference evidence="2 3" key="1">
    <citation type="submission" date="2019-05" db="EMBL/GenBank/DDBJ databases">
        <title>Another draft genome of Portunus trituberculatus and its Hox gene families provides insights of decapod evolution.</title>
        <authorList>
            <person name="Jeong J.-H."/>
            <person name="Song I."/>
            <person name="Kim S."/>
            <person name="Choi T."/>
            <person name="Kim D."/>
            <person name="Ryu S."/>
            <person name="Kim W."/>
        </authorList>
    </citation>
    <scope>NUCLEOTIDE SEQUENCE [LARGE SCALE GENOMIC DNA]</scope>
    <source>
        <tissue evidence="2">Muscle</tissue>
    </source>
</reference>
<name>A0A5B7FRF4_PORTR</name>
<dbReference type="AlphaFoldDB" id="A0A5B7FRF4"/>
<protein>
    <submittedName>
        <fullName evidence="2">Uncharacterized protein</fullName>
    </submittedName>
</protein>
<evidence type="ECO:0000256" key="1">
    <source>
        <dbReference type="SAM" id="MobiDB-lite"/>
    </source>
</evidence>
<feature type="region of interest" description="Disordered" evidence="1">
    <location>
        <begin position="1"/>
        <end position="38"/>
    </location>
</feature>
<sequence>MEDVGGMREGLKATQEAPDNNRQGRADGATPSFVSLGSHAPILGVSSGRLAPSLSILSLRVRGDRAQGRKSRAGVPGRTTSHCELKMTEITNTAPHQTWLTGRSVKIIKELN</sequence>
<organism evidence="2 3">
    <name type="scientific">Portunus trituberculatus</name>
    <name type="common">Swimming crab</name>
    <name type="synonym">Neptunus trituberculatus</name>
    <dbReference type="NCBI Taxonomy" id="210409"/>
    <lineage>
        <taxon>Eukaryota</taxon>
        <taxon>Metazoa</taxon>
        <taxon>Ecdysozoa</taxon>
        <taxon>Arthropoda</taxon>
        <taxon>Crustacea</taxon>
        <taxon>Multicrustacea</taxon>
        <taxon>Malacostraca</taxon>
        <taxon>Eumalacostraca</taxon>
        <taxon>Eucarida</taxon>
        <taxon>Decapoda</taxon>
        <taxon>Pleocyemata</taxon>
        <taxon>Brachyura</taxon>
        <taxon>Eubrachyura</taxon>
        <taxon>Portunoidea</taxon>
        <taxon>Portunidae</taxon>
        <taxon>Portuninae</taxon>
        <taxon>Portunus</taxon>
    </lineage>
</organism>
<evidence type="ECO:0000313" key="2">
    <source>
        <dbReference type="EMBL" id="MPC47965.1"/>
    </source>
</evidence>
<keyword evidence="3" id="KW-1185">Reference proteome</keyword>
<comment type="caution">
    <text evidence="2">The sequence shown here is derived from an EMBL/GenBank/DDBJ whole genome shotgun (WGS) entry which is preliminary data.</text>
</comment>